<dbReference type="CDD" id="cd03024">
    <property type="entry name" value="DsbA_FrnE"/>
    <property type="match status" value="1"/>
</dbReference>
<dbReference type="AlphaFoldDB" id="A0A3A9JXN6"/>
<dbReference type="Gene3D" id="3.40.30.10">
    <property type="entry name" value="Glutaredoxin"/>
    <property type="match status" value="1"/>
</dbReference>
<dbReference type="SUPFAM" id="SSF52833">
    <property type="entry name" value="Thioredoxin-like"/>
    <property type="match status" value="1"/>
</dbReference>
<dbReference type="InterPro" id="IPR036249">
    <property type="entry name" value="Thioredoxin-like_sf"/>
</dbReference>
<feature type="domain" description="DSBA-like thioredoxin" evidence="2">
    <location>
        <begin position="2"/>
        <end position="188"/>
    </location>
</feature>
<evidence type="ECO:0000259" key="2">
    <source>
        <dbReference type="Pfam" id="PF01323"/>
    </source>
</evidence>
<keyword evidence="4" id="KW-1185">Reference proteome</keyword>
<protein>
    <submittedName>
        <fullName evidence="3">Protein-disulfide isomerase</fullName>
    </submittedName>
</protein>
<proteinExistence type="predicted"/>
<dbReference type="Pfam" id="PF01323">
    <property type="entry name" value="DSBA"/>
    <property type="match status" value="1"/>
</dbReference>
<feature type="region of interest" description="Disordered" evidence="1">
    <location>
        <begin position="198"/>
        <end position="219"/>
    </location>
</feature>
<name>A0A3A9JXN6_9BACI</name>
<dbReference type="PANTHER" id="PTHR13887:SF41">
    <property type="entry name" value="THIOREDOXIN SUPERFAMILY PROTEIN"/>
    <property type="match status" value="1"/>
</dbReference>
<dbReference type="Proteomes" id="UP000281498">
    <property type="component" value="Unassembled WGS sequence"/>
</dbReference>
<keyword evidence="3" id="KW-0413">Isomerase</keyword>
<dbReference type="OrthoDB" id="9799122at2"/>
<dbReference type="InterPro" id="IPR001853">
    <property type="entry name" value="DSBA-like_thioredoxin_dom"/>
</dbReference>
<gene>
    <name evidence="3" type="ORF">CR203_19435</name>
</gene>
<comment type="caution">
    <text evidence="3">The sequence shown here is derived from an EMBL/GenBank/DDBJ whole genome shotgun (WGS) entry which is preliminary data.</text>
</comment>
<organism evidence="3 4">
    <name type="scientific">Salipaludibacillus neizhouensis</name>
    <dbReference type="NCBI Taxonomy" id="885475"/>
    <lineage>
        <taxon>Bacteria</taxon>
        <taxon>Bacillati</taxon>
        <taxon>Bacillota</taxon>
        <taxon>Bacilli</taxon>
        <taxon>Bacillales</taxon>
        <taxon>Bacillaceae</taxon>
    </lineage>
</organism>
<dbReference type="GO" id="GO:0016853">
    <property type="term" value="F:isomerase activity"/>
    <property type="evidence" value="ECO:0007669"/>
    <property type="project" value="UniProtKB-KW"/>
</dbReference>
<evidence type="ECO:0000313" key="4">
    <source>
        <dbReference type="Proteomes" id="UP000281498"/>
    </source>
</evidence>
<evidence type="ECO:0000313" key="3">
    <source>
        <dbReference type="EMBL" id="RKL65654.1"/>
    </source>
</evidence>
<dbReference type="GO" id="GO:0016491">
    <property type="term" value="F:oxidoreductase activity"/>
    <property type="evidence" value="ECO:0007669"/>
    <property type="project" value="InterPro"/>
</dbReference>
<dbReference type="EMBL" id="PDOE01000013">
    <property type="protein sequence ID" value="RKL65654.1"/>
    <property type="molecule type" value="Genomic_DNA"/>
</dbReference>
<sequence>MGKKRLEDALQQIDHPVTVNYRSFELDPNMERDVNYNIYEKLAEKYGMSLEQAKSNCNNMEQMAQEAGLDFQFETQVLTNTFDAHRLTMFAKKHSLMHEMTDRLLRAHYSESKHIGDHDMLIKLAEEVGLNRDDVAEMLASNDMSEEVRADEQKAQDHGIQSIPFFLINGKYAITGAQPTDALVQSLQQIIDQDELSQAANSPTGAICDEDGCEPPSKN</sequence>
<accession>A0A3A9JXN6</accession>
<dbReference type="PANTHER" id="PTHR13887">
    <property type="entry name" value="GLUTATHIONE S-TRANSFERASE KAPPA"/>
    <property type="match status" value="1"/>
</dbReference>
<reference evidence="3 4" key="1">
    <citation type="submission" date="2017-10" db="EMBL/GenBank/DDBJ databases">
        <title>Bacillus sp. nov., a halophilic bacterium isolated from a Keqin Lake.</title>
        <authorList>
            <person name="Wang H."/>
        </authorList>
    </citation>
    <scope>NUCLEOTIDE SEQUENCE [LARGE SCALE GENOMIC DNA]</scope>
    <source>
        <strain evidence="3 4">KCTC 13187</strain>
    </source>
</reference>
<evidence type="ECO:0000256" key="1">
    <source>
        <dbReference type="SAM" id="MobiDB-lite"/>
    </source>
</evidence>
<dbReference type="RefSeq" id="WP_110935960.1">
    <property type="nucleotide sequence ID" value="NZ_KZ614146.1"/>
</dbReference>